<evidence type="ECO:0000313" key="1">
    <source>
        <dbReference type="EMBL" id="KAH9736449.1"/>
    </source>
</evidence>
<name>A0ACB8JUB9_CITSI</name>
<dbReference type="Proteomes" id="UP000829398">
    <property type="component" value="Chromosome 6"/>
</dbReference>
<proteinExistence type="predicted"/>
<keyword evidence="2" id="KW-1185">Reference proteome</keyword>
<sequence length="976" mass="111670">MDSLALSIQGPWLIGGDFNSILYASEKQGGAAGQSKVCGLFRQWFDGHQIFDLKFKGPRFTSSRGFLFKRLDRALCNNEWLLKFADNSVLHLPKVASDHRPVLVWFERVVRRHHGNRPYRFLASWLTNDHFNNIVKQTWDPQASYSDAASIFVKEVQVWNREVFGNIFQRKRILMARINEIQAALEKSSSRGLMRLEARLRKDLEIVMGHDEIRGGIELKPSKTIRVIGCTMKKKSEIMQLGIFLPYSQSQWAVVEPSFCKFIADIFNSGKRGLMAIKVDLEKPYDQLNWSFIFDTLQLTGIPIQLSKLIIECVTTSKMSILWNEEAIEEFSPGRGIRKGDPLSPYIFVLCIERLSHEASINQAYIIDAVLENYCRSSEAKFNKSKTKVFFSKNVLSRDAQLIGDALGFSATKDLGCYLGMPLIHSRSNFGSIGGSSNAHLCNANNFALHKIDTACRRFIWDRKSKRHKMSMVGWDIICMPRNHGGLGFKKLDVMNHALLMKLTWEVVSNSDKLWVKVFCSKYGLDPGNLPLSLPDKQGSRIWMTIRKTWADTMHGARWSVCDGVRTWFWLDCWVTKQEPLINFALQPISHEIINAIVSEFLNEHGGWNWLRFEHLLPNYILMQIASVMPPASQLGIDKICWSFDPRGVFTVRSTYDSICRQNLAIQDEAWSLAWSWKGPQSIHLFLWQIMHGKLKTHGELSRCHIPVSMACDRCGASIEDILYALRDCHCIKQVWLRLVPEGDYHSLFHVNLRDWIVANLQNKLKFVSHIPWECVFGVAVWRLWLWRNHFMVEGKLVDSSAINMDIMARANEIHRVNNSHMSQQPRRKEMLIGWQPPPWPWYKLNTDGSVRNSWDAGAGGVIRDSVGLILAWDTGIKRLLVEVDSLCVSHMISKQVVVPNAFYALVVAIRKLLSRNWQVSLTHIFREANSAADFKANMAHSVPHGLHLLTSPPVGIYSIILQDMFGVAQPRIVPV</sequence>
<reference evidence="2" key="1">
    <citation type="journal article" date="2023" name="Hortic. Res.">
        <title>A chromosome-level phased genome enabling allele-level studies in sweet orange: a case study on citrus Huanglongbing tolerance.</title>
        <authorList>
            <person name="Wu B."/>
            <person name="Yu Q."/>
            <person name="Deng Z."/>
            <person name="Duan Y."/>
            <person name="Luo F."/>
            <person name="Gmitter F. Jr."/>
        </authorList>
    </citation>
    <scope>NUCLEOTIDE SEQUENCE [LARGE SCALE GENOMIC DNA]</scope>
    <source>
        <strain evidence="2">cv. Valencia</strain>
    </source>
</reference>
<accession>A0ACB8JUB9</accession>
<gene>
    <name evidence="1" type="ORF">KPL71_018116</name>
</gene>
<comment type="caution">
    <text evidence="1">The sequence shown here is derived from an EMBL/GenBank/DDBJ whole genome shotgun (WGS) entry which is preliminary data.</text>
</comment>
<organism evidence="1 2">
    <name type="scientific">Citrus sinensis</name>
    <name type="common">Sweet orange</name>
    <name type="synonym">Citrus aurantium var. sinensis</name>
    <dbReference type="NCBI Taxonomy" id="2711"/>
    <lineage>
        <taxon>Eukaryota</taxon>
        <taxon>Viridiplantae</taxon>
        <taxon>Streptophyta</taxon>
        <taxon>Embryophyta</taxon>
        <taxon>Tracheophyta</taxon>
        <taxon>Spermatophyta</taxon>
        <taxon>Magnoliopsida</taxon>
        <taxon>eudicotyledons</taxon>
        <taxon>Gunneridae</taxon>
        <taxon>Pentapetalae</taxon>
        <taxon>rosids</taxon>
        <taxon>malvids</taxon>
        <taxon>Sapindales</taxon>
        <taxon>Rutaceae</taxon>
        <taxon>Aurantioideae</taxon>
        <taxon>Citrus</taxon>
    </lineage>
</organism>
<dbReference type="EMBL" id="CM039175">
    <property type="protein sequence ID" value="KAH9736449.1"/>
    <property type="molecule type" value="Genomic_DNA"/>
</dbReference>
<protein>
    <submittedName>
        <fullName evidence="1">Ribonuclease H protein</fullName>
    </submittedName>
</protein>
<evidence type="ECO:0000313" key="2">
    <source>
        <dbReference type="Proteomes" id="UP000829398"/>
    </source>
</evidence>